<evidence type="ECO:0000313" key="1">
    <source>
        <dbReference type="EMBL" id="CAH2284234.1"/>
    </source>
</evidence>
<dbReference type="Proteomes" id="UP001295444">
    <property type="component" value="Chromosome 04"/>
</dbReference>
<sequence>EKQFRWITQSIGDALSSQHSRERRHAFPELEGHDREIHENLQILIWLWQFHGLAGQHQSFLGVEEVHSDDISGCRSL</sequence>
<feature type="non-terminal residue" evidence="1">
    <location>
        <position position="1"/>
    </location>
</feature>
<organism evidence="1 2">
    <name type="scientific">Pelobates cultripes</name>
    <name type="common">Western spadefoot toad</name>
    <dbReference type="NCBI Taxonomy" id="61616"/>
    <lineage>
        <taxon>Eukaryota</taxon>
        <taxon>Metazoa</taxon>
        <taxon>Chordata</taxon>
        <taxon>Craniata</taxon>
        <taxon>Vertebrata</taxon>
        <taxon>Euteleostomi</taxon>
        <taxon>Amphibia</taxon>
        <taxon>Batrachia</taxon>
        <taxon>Anura</taxon>
        <taxon>Pelobatoidea</taxon>
        <taxon>Pelobatidae</taxon>
        <taxon>Pelobates</taxon>
    </lineage>
</organism>
<evidence type="ECO:0000313" key="2">
    <source>
        <dbReference type="Proteomes" id="UP001295444"/>
    </source>
</evidence>
<accession>A0AAD1RYW9</accession>
<reference evidence="1" key="1">
    <citation type="submission" date="2022-03" db="EMBL/GenBank/DDBJ databases">
        <authorList>
            <person name="Alioto T."/>
            <person name="Alioto T."/>
            <person name="Gomez Garrido J."/>
        </authorList>
    </citation>
    <scope>NUCLEOTIDE SEQUENCE</scope>
</reference>
<protein>
    <submittedName>
        <fullName evidence="1">Uncharacterized protein</fullName>
    </submittedName>
</protein>
<proteinExistence type="predicted"/>
<keyword evidence="2" id="KW-1185">Reference proteome</keyword>
<dbReference type="AlphaFoldDB" id="A0AAD1RYW9"/>
<gene>
    <name evidence="1" type="ORF">PECUL_23A001002</name>
</gene>
<dbReference type="EMBL" id="OW240915">
    <property type="protein sequence ID" value="CAH2284234.1"/>
    <property type="molecule type" value="Genomic_DNA"/>
</dbReference>
<name>A0AAD1RYW9_PELCU</name>